<reference evidence="2 3" key="1">
    <citation type="journal article" date="2024" name="IMA Fungus">
        <title>IMA Genome - F19 : A genome assembly and annotation guide to empower mycologists, including annotated draft genome sequences of Ceratocystis pirilliformis, Diaporthe australafricana, Fusarium ophioides, Paecilomyces lecythidis, and Sporothrix stenoceras.</title>
        <authorList>
            <person name="Aylward J."/>
            <person name="Wilson A.M."/>
            <person name="Visagie C.M."/>
            <person name="Spraker J."/>
            <person name="Barnes I."/>
            <person name="Buitendag C."/>
            <person name="Ceriani C."/>
            <person name="Del Mar Angel L."/>
            <person name="du Plessis D."/>
            <person name="Fuchs T."/>
            <person name="Gasser K."/>
            <person name="Kramer D."/>
            <person name="Li W."/>
            <person name="Munsamy K."/>
            <person name="Piso A."/>
            <person name="Price J.L."/>
            <person name="Sonnekus B."/>
            <person name="Thomas C."/>
            <person name="van der Nest A."/>
            <person name="van Dijk A."/>
            <person name="van Heerden A."/>
            <person name="van Vuuren N."/>
            <person name="Yilmaz N."/>
            <person name="Duong T.A."/>
            <person name="van der Merwe N.A."/>
            <person name="Wingfield M.J."/>
            <person name="Wingfield B.D."/>
        </authorList>
    </citation>
    <scope>NUCLEOTIDE SEQUENCE [LARGE SCALE GENOMIC DNA]</scope>
    <source>
        <strain evidence="2 3">CMW 18300</strain>
    </source>
</reference>
<accession>A0ABR3WDR8</accession>
<comment type="caution">
    <text evidence="2">The sequence shown here is derived from an EMBL/GenBank/DDBJ whole genome shotgun (WGS) entry which is preliminary data.</text>
</comment>
<feature type="compositionally biased region" description="Polar residues" evidence="1">
    <location>
        <begin position="1"/>
        <end position="16"/>
    </location>
</feature>
<organism evidence="2 3">
    <name type="scientific">Diaporthe australafricana</name>
    <dbReference type="NCBI Taxonomy" id="127596"/>
    <lineage>
        <taxon>Eukaryota</taxon>
        <taxon>Fungi</taxon>
        <taxon>Dikarya</taxon>
        <taxon>Ascomycota</taxon>
        <taxon>Pezizomycotina</taxon>
        <taxon>Sordariomycetes</taxon>
        <taxon>Sordariomycetidae</taxon>
        <taxon>Diaporthales</taxon>
        <taxon>Diaporthaceae</taxon>
        <taxon>Diaporthe</taxon>
    </lineage>
</organism>
<protein>
    <submittedName>
        <fullName evidence="2">Uncharacterized protein</fullName>
    </submittedName>
</protein>
<feature type="region of interest" description="Disordered" evidence="1">
    <location>
        <begin position="1"/>
        <end position="66"/>
    </location>
</feature>
<gene>
    <name evidence="2" type="ORF">Daus18300_009734</name>
</gene>
<sequence>MPTSPESPKIPSTTSSEGKDDVQGPHTSRKASPEHETSQTMQAAVAGAGDKAEMPPGVAAPPPPGFVVPRPIKTVQCNMMSYTDGEGIARQIYMPKGTARLACTLSLGKRWDDLAKFPIWNNQTYDDWEADEEKYAYLLDELDDHSDPL</sequence>
<dbReference type="Proteomes" id="UP001583177">
    <property type="component" value="Unassembled WGS sequence"/>
</dbReference>
<evidence type="ECO:0000313" key="3">
    <source>
        <dbReference type="Proteomes" id="UP001583177"/>
    </source>
</evidence>
<evidence type="ECO:0000256" key="1">
    <source>
        <dbReference type="SAM" id="MobiDB-lite"/>
    </source>
</evidence>
<keyword evidence="3" id="KW-1185">Reference proteome</keyword>
<dbReference type="EMBL" id="JAWRVE010000101">
    <property type="protein sequence ID" value="KAL1858976.1"/>
    <property type="molecule type" value="Genomic_DNA"/>
</dbReference>
<proteinExistence type="predicted"/>
<evidence type="ECO:0000313" key="2">
    <source>
        <dbReference type="EMBL" id="KAL1858976.1"/>
    </source>
</evidence>
<name>A0ABR3WDR8_9PEZI</name>